<dbReference type="PROSITE" id="PS51677">
    <property type="entry name" value="NODB"/>
    <property type="match status" value="1"/>
</dbReference>
<dbReference type="AlphaFoldDB" id="A0A9X2I525"/>
<dbReference type="Proteomes" id="UP001139150">
    <property type="component" value="Unassembled WGS sequence"/>
</dbReference>
<dbReference type="PANTHER" id="PTHR10587">
    <property type="entry name" value="GLYCOSYL TRANSFERASE-RELATED"/>
    <property type="match status" value="1"/>
</dbReference>
<dbReference type="GO" id="GO:0005975">
    <property type="term" value="P:carbohydrate metabolic process"/>
    <property type="evidence" value="ECO:0007669"/>
    <property type="project" value="InterPro"/>
</dbReference>
<keyword evidence="1" id="KW-0479">Metal-binding</keyword>
<dbReference type="InterPro" id="IPR050248">
    <property type="entry name" value="Polysacc_deacetylase_ArnD"/>
</dbReference>
<evidence type="ECO:0000313" key="5">
    <source>
        <dbReference type="EMBL" id="MCL7748386.1"/>
    </source>
</evidence>
<dbReference type="SUPFAM" id="SSF88713">
    <property type="entry name" value="Glycoside hydrolase/deacetylase"/>
    <property type="match status" value="1"/>
</dbReference>
<dbReference type="EMBL" id="JAKRYL010000015">
    <property type="protein sequence ID" value="MCL7748386.1"/>
    <property type="molecule type" value="Genomic_DNA"/>
</dbReference>
<evidence type="ECO:0000313" key="6">
    <source>
        <dbReference type="Proteomes" id="UP001139150"/>
    </source>
</evidence>
<keyword evidence="6" id="KW-1185">Reference proteome</keyword>
<evidence type="ECO:0000256" key="3">
    <source>
        <dbReference type="SAM" id="SignalP"/>
    </source>
</evidence>
<sequence>MLNKNGILILFCFIILATCSAPALAQESQLPEAPIYIDNQPFETRYIMRDGHLLVPALFLKHTGVKISWNKQYRSVVFKHKDIQFALPVGRDYADVYGHATGTWRRQSLSTKTIEFNGEAFVPLIDVVRKLGMDVAYQRERGHTFITTNIPVAPSAIYRGDPAVKQVALTFDDGPDSYYTPRILDILNQKNVPATFFVMGQQIEEFPAMMKRIVREGHGIANHTWSHPNIPTVMTSTLVDEIQSTQKEMMKTVGRMPDLFRPPYGALTKSDHIVLDEMGMRTIMWSVDTIDWSGQSAEEILHIVRRDISPGGIILQHNFQSDARLLDGTVEALPRMIDELQAQGYEFVTVQTLLEK</sequence>
<protein>
    <submittedName>
        <fullName evidence="5">Polysaccharide deacetylase family protein</fullName>
    </submittedName>
</protein>
<dbReference type="InterPro" id="IPR036582">
    <property type="entry name" value="Mao_N_sf"/>
</dbReference>
<keyword evidence="3" id="KW-0732">Signal</keyword>
<dbReference type="InterPro" id="IPR011330">
    <property type="entry name" value="Glyco_hydro/deAcase_b/a-brl"/>
</dbReference>
<dbReference type="InterPro" id="IPR012854">
    <property type="entry name" value="Cu_amine_oxidase-like_N"/>
</dbReference>
<dbReference type="Pfam" id="PF01522">
    <property type="entry name" value="Polysacc_deac_1"/>
    <property type="match status" value="1"/>
</dbReference>
<dbReference type="RefSeq" id="WP_250097277.1">
    <property type="nucleotide sequence ID" value="NZ_JAKRYL010000015.1"/>
</dbReference>
<feature type="signal peptide" evidence="3">
    <location>
        <begin position="1"/>
        <end position="25"/>
    </location>
</feature>
<dbReference type="InterPro" id="IPR002509">
    <property type="entry name" value="NODB_dom"/>
</dbReference>
<dbReference type="CDD" id="cd10917">
    <property type="entry name" value="CE4_NodB_like_6s_7s"/>
    <property type="match status" value="1"/>
</dbReference>
<name>A0A9X2I525_9BACI</name>
<dbReference type="GO" id="GO:0046872">
    <property type="term" value="F:metal ion binding"/>
    <property type="evidence" value="ECO:0007669"/>
    <property type="project" value="UniProtKB-KW"/>
</dbReference>
<gene>
    <name evidence="5" type="ORF">MF646_14750</name>
</gene>
<evidence type="ECO:0000256" key="2">
    <source>
        <dbReference type="ARBA" id="ARBA00022801"/>
    </source>
</evidence>
<evidence type="ECO:0000256" key="1">
    <source>
        <dbReference type="ARBA" id="ARBA00022723"/>
    </source>
</evidence>
<evidence type="ECO:0000259" key="4">
    <source>
        <dbReference type="PROSITE" id="PS51677"/>
    </source>
</evidence>
<proteinExistence type="predicted"/>
<feature type="chain" id="PRO_5040762050" evidence="3">
    <location>
        <begin position="26"/>
        <end position="356"/>
    </location>
</feature>
<organism evidence="5 6">
    <name type="scientific">Halalkalibacter alkaliphilus</name>
    <dbReference type="NCBI Taxonomy" id="2917993"/>
    <lineage>
        <taxon>Bacteria</taxon>
        <taxon>Bacillati</taxon>
        <taxon>Bacillota</taxon>
        <taxon>Bacilli</taxon>
        <taxon>Bacillales</taxon>
        <taxon>Bacillaceae</taxon>
        <taxon>Halalkalibacter</taxon>
    </lineage>
</organism>
<dbReference type="SUPFAM" id="SSF55383">
    <property type="entry name" value="Copper amine oxidase, domain N"/>
    <property type="match status" value="1"/>
</dbReference>
<feature type="domain" description="NodB homology" evidence="4">
    <location>
        <begin position="165"/>
        <end position="348"/>
    </location>
</feature>
<keyword evidence="2" id="KW-0378">Hydrolase</keyword>
<reference evidence="5" key="1">
    <citation type="submission" date="2022-02" db="EMBL/GenBank/DDBJ databases">
        <title>Halalkalibacter sp. nov. isolated from Lonar Lake, India.</title>
        <authorList>
            <person name="Joshi A."/>
            <person name="Thite S."/>
            <person name="Lodha T."/>
        </authorList>
    </citation>
    <scope>NUCLEOTIDE SEQUENCE</scope>
    <source>
        <strain evidence="5">MEB205</strain>
    </source>
</reference>
<dbReference type="PANTHER" id="PTHR10587:SF133">
    <property type="entry name" value="CHITIN DEACETYLASE 1-RELATED"/>
    <property type="match status" value="1"/>
</dbReference>
<dbReference type="GO" id="GO:0016020">
    <property type="term" value="C:membrane"/>
    <property type="evidence" value="ECO:0007669"/>
    <property type="project" value="TreeGrafter"/>
</dbReference>
<dbReference type="Gene3D" id="3.20.20.370">
    <property type="entry name" value="Glycoside hydrolase/deacetylase"/>
    <property type="match status" value="1"/>
</dbReference>
<dbReference type="GO" id="GO:0016810">
    <property type="term" value="F:hydrolase activity, acting on carbon-nitrogen (but not peptide) bonds"/>
    <property type="evidence" value="ECO:0007669"/>
    <property type="project" value="InterPro"/>
</dbReference>
<comment type="caution">
    <text evidence="5">The sequence shown here is derived from an EMBL/GenBank/DDBJ whole genome shotgun (WGS) entry which is preliminary data.</text>
</comment>
<dbReference type="Pfam" id="PF07833">
    <property type="entry name" value="Cu_amine_oxidN1"/>
    <property type="match status" value="1"/>
</dbReference>
<accession>A0A9X2I525</accession>